<evidence type="ECO:0000313" key="9">
    <source>
        <dbReference type="Proteomes" id="UP000179230"/>
    </source>
</evidence>
<evidence type="ECO:0000256" key="5">
    <source>
        <dbReference type="ARBA" id="ARBA00023274"/>
    </source>
</evidence>
<reference evidence="8 9" key="1">
    <citation type="journal article" date="2016" name="Nat. Commun.">
        <title>Thousands of microbial genomes shed light on interconnected biogeochemical processes in an aquifer system.</title>
        <authorList>
            <person name="Anantharaman K."/>
            <person name="Brown C.T."/>
            <person name="Hug L.A."/>
            <person name="Sharon I."/>
            <person name="Castelle C.J."/>
            <person name="Probst A.J."/>
            <person name="Thomas B.C."/>
            <person name="Singh A."/>
            <person name="Wilkins M.J."/>
            <person name="Karaoz U."/>
            <person name="Brodie E.L."/>
            <person name="Williams K.H."/>
            <person name="Hubbard S.S."/>
            <person name="Banfield J.F."/>
        </authorList>
    </citation>
    <scope>NUCLEOTIDE SEQUENCE [LARGE SCALE GENOMIC DNA]</scope>
</reference>
<dbReference type="AlphaFoldDB" id="A0A1F6FRI7"/>
<gene>
    <name evidence="7" type="primary">rplR</name>
    <name evidence="8" type="ORF">A2592_01285</name>
</gene>
<dbReference type="Gene3D" id="3.30.420.100">
    <property type="match status" value="1"/>
</dbReference>
<sequence>MDKTQYKNTKRALRHARVRAKISGTAERPRLAVFKSNNFVYVQLIDDERGVTLAAADSRTHKGTTGEGAVAVGTDIAKKAKAAGVTNVVFDRGGFRYQGIVAALADSARTAGLLF</sequence>
<protein>
    <recommendedName>
        <fullName evidence="6 7">Large ribosomal subunit protein uL18</fullName>
    </recommendedName>
</protein>
<dbReference type="NCBIfam" id="TIGR00060">
    <property type="entry name" value="L18_bact"/>
    <property type="match status" value="1"/>
</dbReference>
<dbReference type="FunFam" id="3.30.420.100:FF:000001">
    <property type="entry name" value="50S ribosomal protein L18"/>
    <property type="match status" value="1"/>
</dbReference>
<organism evidence="8 9">
    <name type="scientific">Candidatus Kaiserbacteria bacterium RIFOXYD1_FULL_42_15</name>
    <dbReference type="NCBI Taxonomy" id="1798532"/>
    <lineage>
        <taxon>Bacteria</taxon>
        <taxon>Candidatus Kaiseribacteriota</taxon>
    </lineage>
</organism>
<comment type="caution">
    <text evidence="8">The sequence shown here is derived from an EMBL/GenBank/DDBJ whole genome shotgun (WGS) entry which is preliminary data.</text>
</comment>
<proteinExistence type="inferred from homology"/>
<comment type="similarity">
    <text evidence="1 7">Belongs to the universal ribosomal protein uL18 family.</text>
</comment>
<dbReference type="GO" id="GO:0022625">
    <property type="term" value="C:cytosolic large ribosomal subunit"/>
    <property type="evidence" value="ECO:0007669"/>
    <property type="project" value="TreeGrafter"/>
</dbReference>
<name>A0A1F6FRI7_9BACT</name>
<dbReference type="SUPFAM" id="SSF53137">
    <property type="entry name" value="Translational machinery components"/>
    <property type="match status" value="1"/>
</dbReference>
<dbReference type="Proteomes" id="UP000179230">
    <property type="component" value="Unassembled WGS sequence"/>
</dbReference>
<dbReference type="InterPro" id="IPR004389">
    <property type="entry name" value="Ribosomal_uL18_bac-type"/>
</dbReference>
<keyword evidence="2 7" id="KW-0699">rRNA-binding</keyword>
<dbReference type="CDD" id="cd00432">
    <property type="entry name" value="Ribosomal_L18_L5e"/>
    <property type="match status" value="1"/>
</dbReference>
<dbReference type="EMBL" id="MFMT01000020">
    <property type="protein sequence ID" value="OGG88455.1"/>
    <property type="molecule type" value="Genomic_DNA"/>
</dbReference>
<evidence type="ECO:0000256" key="4">
    <source>
        <dbReference type="ARBA" id="ARBA00022980"/>
    </source>
</evidence>
<dbReference type="PANTHER" id="PTHR12899">
    <property type="entry name" value="39S RIBOSOMAL PROTEIN L18, MITOCHONDRIAL"/>
    <property type="match status" value="1"/>
</dbReference>
<dbReference type="Pfam" id="PF00861">
    <property type="entry name" value="Ribosomal_L18p"/>
    <property type="match status" value="1"/>
</dbReference>
<dbReference type="PANTHER" id="PTHR12899:SF3">
    <property type="entry name" value="LARGE RIBOSOMAL SUBUNIT PROTEIN UL18M"/>
    <property type="match status" value="1"/>
</dbReference>
<evidence type="ECO:0000256" key="7">
    <source>
        <dbReference type="HAMAP-Rule" id="MF_01337"/>
    </source>
</evidence>
<keyword evidence="5 7" id="KW-0687">Ribonucleoprotein</keyword>
<dbReference type="GO" id="GO:0006412">
    <property type="term" value="P:translation"/>
    <property type="evidence" value="ECO:0007669"/>
    <property type="project" value="UniProtKB-UniRule"/>
</dbReference>
<comment type="function">
    <text evidence="7">This is one of the proteins that bind and probably mediate the attachment of the 5S RNA into the large ribosomal subunit, where it forms part of the central protuberance.</text>
</comment>
<dbReference type="InterPro" id="IPR005484">
    <property type="entry name" value="Ribosomal_uL18_bac/plant/anim"/>
</dbReference>
<dbReference type="InterPro" id="IPR057268">
    <property type="entry name" value="Ribosomal_L18"/>
</dbReference>
<evidence type="ECO:0000256" key="3">
    <source>
        <dbReference type="ARBA" id="ARBA00022884"/>
    </source>
</evidence>
<evidence type="ECO:0000256" key="2">
    <source>
        <dbReference type="ARBA" id="ARBA00022730"/>
    </source>
</evidence>
<keyword evidence="4 7" id="KW-0689">Ribosomal protein</keyword>
<evidence type="ECO:0000313" key="8">
    <source>
        <dbReference type="EMBL" id="OGG88455.1"/>
    </source>
</evidence>
<evidence type="ECO:0000256" key="6">
    <source>
        <dbReference type="ARBA" id="ARBA00035197"/>
    </source>
</evidence>
<comment type="subunit">
    <text evidence="7">Part of the 50S ribosomal subunit; part of the 5S rRNA/L5/L18/L25 subcomplex. Contacts the 5S and 23S rRNAs.</text>
</comment>
<accession>A0A1F6FRI7</accession>
<dbReference type="GO" id="GO:0008097">
    <property type="term" value="F:5S rRNA binding"/>
    <property type="evidence" value="ECO:0007669"/>
    <property type="project" value="TreeGrafter"/>
</dbReference>
<keyword evidence="3 7" id="KW-0694">RNA-binding</keyword>
<evidence type="ECO:0000256" key="1">
    <source>
        <dbReference type="ARBA" id="ARBA00007116"/>
    </source>
</evidence>
<dbReference type="GO" id="GO:0003735">
    <property type="term" value="F:structural constituent of ribosome"/>
    <property type="evidence" value="ECO:0007669"/>
    <property type="project" value="InterPro"/>
</dbReference>
<dbReference type="HAMAP" id="MF_01337_B">
    <property type="entry name" value="Ribosomal_uL18_B"/>
    <property type="match status" value="1"/>
</dbReference>